<protein>
    <submittedName>
        <fullName evidence="4">Transglutaminase</fullName>
    </submittedName>
</protein>
<dbReference type="InterPro" id="IPR002931">
    <property type="entry name" value="Transglutaminase-like"/>
</dbReference>
<keyword evidence="2" id="KW-0812">Transmembrane</keyword>
<dbReference type="PANTHER" id="PTHR42736">
    <property type="entry name" value="PROTEIN-GLUTAMINE GAMMA-GLUTAMYLTRANSFERASE"/>
    <property type="match status" value="1"/>
</dbReference>
<organism evidence="4 5">
    <name type="scientific">Paenibacillus odorifer</name>
    <dbReference type="NCBI Taxonomy" id="189426"/>
    <lineage>
        <taxon>Bacteria</taxon>
        <taxon>Bacillati</taxon>
        <taxon>Bacillota</taxon>
        <taxon>Bacilli</taxon>
        <taxon>Bacillales</taxon>
        <taxon>Paenibacillaceae</taxon>
        <taxon>Paenibacillus</taxon>
    </lineage>
</organism>
<dbReference type="Proteomes" id="UP000187439">
    <property type="component" value="Unassembled WGS sequence"/>
</dbReference>
<name>A0A1R0XHD9_9BACL</name>
<dbReference type="SUPFAM" id="SSF54001">
    <property type="entry name" value="Cysteine proteinases"/>
    <property type="match status" value="1"/>
</dbReference>
<feature type="transmembrane region" description="Helical" evidence="2">
    <location>
        <begin position="134"/>
        <end position="154"/>
    </location>
</feature>
<feature type="transmembrane region" description="Helical" evidence="2">
    <location>
        <begin position="66"/>
        <end position="87"/>
    </location>
</feature>
<dbReference type="Pfam" id="PF01841">
    <property type="entry name" value="Transglut_core"/>
    <property type="match status" value="1"/>
</dbReference>
<feature type="domain" description="Transglutaminase-like" evidence="3">
    <location>
        <begin position="492"/>
        <end position="575"/>
    </location>
</feature>
<feature type="transmembrane region" description="Helical" evidence="2">
    <location>
        <begin position="107"/>
        <end position="127"/>
    </location>
</feature>
<feature type="transmembrane region" description="Helical" evidence="2">
    <location>
        <begin position="197"/>
        <end position="215"/>
    </location>
</feature>
<dbReference type="InterPro" id="IPR052901">
    <property type="entry name" value="Bact_TGase-like"/>
</dbReference>
<feature type="region of interest" description="Disordered" evidence="1">
    <location>
        <begin position="589"/>
        <end position="610"/>
    </location>
</feature>
<dbReference type="AlphaFoldDB" id="A0A1R0XHD9"/>
<dbReference type="SMART" id="SM00460">
    <property type="entry name" value="TGc"/>
    <property type="match status" value="1"/>
</dbReference>
<feature type="transmembrane region" description="Helical" evidence="2">
    <location>
        <begin position="618"/>
        <end position="636"/>
    </location>
</feature>
<reference evidence="4 5" key="1">
    <citation type="submission" date="2016-10" db="EMBL/GenBank/DDBJ databases">
        <title>Paenibacillus species isolates.</title>
        <authorList>
            <person name="Beno S.M."/>
        </authorList>
    </citation>
    <scope>NUCLEOTIDE SEQUENCE [LARGE SCALE GENOMIC DNA]</scope>
    <source>
        <strain evidence="4 5">FSL H7-0710</strain>
    </source>
</reference>
<dbReference type="RefSeq" id="WP_076121870.1">
    <property type="nucleotide sequence ID" value="NZ_MPTC01000056.1"/>
</dbReference>
<dbReference type="EMBL" id="MPTC01000056">
    <property type="protein sequence ID" value="OMD34493.1"/>
    <property type="molecule type" value="Genomic_DNA"/>
</dbReference>
<dbReference type="Gene3D" id="3.10.620.30">
    <property type="match status" value="1"/>
</dbReference>
<dbReference type="PANTHER" id="PTHR42736:SF1">
    <property type="entry name" value="PROTEIN-GLUTAMINE GAMMA-GLUTAMYLTRANSFERASE"/>
    <property type="match status" value="1"/>
</dbReference>
<sequence>MRTWWNQIKFSWHRSIGLIWLLIIAQQWISYTEPIWLNQTTASVWAALITITVIEILIPVKVKFRLLMEAVAIIYIVYRTITNYGIYVPDPWALTLADRLQDISVHMVPYIWFALGASALLLLSSWWVSSKKRILWFIGMNIVALAALDSFTSIVLWQEVAWTVFAGMGWLVSQHLRSFQLHYPRGWVHLMEYPSKIVMNIAIVFSLVILIGVNMPDVRPTLTDPYTAWQEWNGNGKSSGKSTTGTSKSNTGSSSSINNTSSGYSLNDDNLGGGFNFDYTPVMTVVSDLRIYMRGETRRIYSGSGWTDKDRLKRGPVEEVETGKLLEQNVAPKVTTRTLKQTVRVLNNNEFPVLFGAYSVTSVDSLNDEEAGKGLFWRDRDSELLWDINGKNRDYPSSFEVTSEVPVIPVQELTAKTYEELYKGNDLEESFLQLPDDFPQRVKELAEEITAQATTPYEKTALLQQYLQQTFPYTNKPDISRVSSKDFVDGFLFELKEGYCDYYSTALVTMARSLNIPARWVKGYAPGEQPEMPMNPAQQQAGAANNNYTITNADAHSWAEVYFGEYGWIPVEATPGFNVPLLTQNEQIPETDPEDQEDAAEPTPAPVTNAQGDQGLHVGLWVVLAAVVVLLSWTIFKTWHMRFKLRFFIQQMRMGRPLTPDQKVVAETECWVRYLHRKGMMKEEHETLREAVVRWSQERPAVANHLSSLLTMFEQAKYSPDVIEDKDWQSVYTEALRLRRTIRSKK</sequence>
<dbReference type="Pfam" id="PF13559">
    <property type="entry name" value="DUF4129"/>
    <property type="match status" value="1"/>
</dbReference>
<evidence type="ECO:0000259" key="3">
    <source>
        <dbReference type="SMART" id="SM00460"/>
    </source>
</evidence>
<keyword evidence="2" id="KW-1133">Transmembrane helix</keyword>
<accession>A0A1R0XHD9</accession>
<dbReference type="InterPro" id="IPR038765">
    <property type="entry name" value="Papain-like_cys_pep_sf"/>
</dbReference>
<evidence type="ECO:0000256" key="2">
    <source>
        <dbReference type="SAM" id="Phobius"/>
    </source>
</evidence>
<dbReference type="OrthoDB" id="9804872at2"/>
<evidence type="ECO:0000313" key="5">
    <source>
        <dbReference type="Proteomes" id="UP000187439"/>
    </source>
</evidence>
<feature type="compositionally biased region" description="Acidic residues" evidence="1">
    <location>
        <begin position="589"/>
        <end position="600"/>
    </location>
</feature>
<evidence type="ECO:0000313" key="4">
    <source>
        <dbReference type="EMBL" id="OMD34493.1"/>
    </source>
</evidence>
<feature type="transmembrane region" description="Helical" evidence="2">
    <location>
        <begin position="12"/>
        <end position="29"/>
    </location>
</feature>
<dbReference type="InterPro" id="IPR025403">
    <property type="entry name" value="TgpA-like_C"/>
</dbReference>
<keyword evidence="2" id="KW-0472">Membrane</keyword>
<comment type="caution">
    <text evidence="4">The sequence shown here is derived from an EMBL/GenBank/DDBJ whole genome shotgun (WGS) entry which is preliminary data.</text>
</comment>
<feature type="region of interest" description="Disordered" evidence="1">
    <location>
        <begin position="233"/>
        <end position="263"/>
    </location>
</feature>
<gene>
    <name evidence="4" type="ORF">BSK52_29080</name>
</gene>
<proteinExistence type="predicted"/>
<feature type="transmembrane region" description="Helical" evidence="2">
    <location>
        <begin position="35"/>
        <end position="54"/>
    </location>
</feature>
<evidence type="ECO:0000256" key="1">
    <source>
        <dbReference type="SAM" id="MobiDB-lite"/>
    </source>
</evidence>